<dbReference type="CDD" id="cd20594">
    <property type="entry name" value="CYCLIN_AcCycL_rpt2"/>
    <property type="match status" value="1"/>
</dbReference>
<proteinExistence type="inferred from homology"/>
<comment type="similarity">
    <text evidence="1">Belongs to the cyclin family. Cyclin L subfamily.</text>
</comment>
<evidence type="ECO:0000256" key="3">
    <source>
        <dbReference type="ARBA" id="ARBA00023127"/>
    </source>
</evidence>
<gene>
    <name evidence="9" type="ORF">SI7747_01000790</name>
</gene>
<keyword evidence="10" id="KW-1185">Reference proteome</keyword>
<accession>A0A7I8I9B2</accession>
<evidence type="ECO:0000256" key="2">
    <source>
        <dbReference type="ARBA" id="ARBA00022618"/>
    </source>
</evidence>
<keyword evidence="4" id="KW-0131">Cell cycle</keyword>
<dbReference type="AlphaFoldDB" id="A0A7I8I9B2"/>
<evidence type="ECO:0000259" key="8">
    <source>
        <dbReference type="SMART" id="SM00385"/>
    </source>
</evidence>
<dbReference type="EMBL" id="LR743588">
    <property type="protein sequence ID" value="CAA2614406.1"/>
    <property type="molecule type" value="Genomic_DNA"/>
</dbReference>
<feature type="domain" description="Cyclin-like" evidence="8">
    <location>
        <begin position="156"/>
        <end position="241"/>
    </location>
</feature>
<dbReference type="GO" id="GO:0006357">
    <property type="term" value="P:regulation of transcription by RNA polymerase II"/>
    <property type="evidence" value="ECO:0007669"/>
    <property type="project" value="InterPro"/>
</dbReference>
<dbReference type="InterPro" id="IPR013763">
    <property type="entry name" value="Cyclin-like_dom"/>
</dbReference>
<dbReference type="EMBL" id="CACRZD030000001">
    <property type="protein sequence ID" value="CAA6654200.1"/>
    <property type="molecule type" value="Genomic_DNA"/>
</dbReference>
<dbReference type="GO" id="GO:0051301">
    <property type="term" value="P:cell division"/>
    <property type="evidence" value="ECO:0007669"/>
    <property type="project" value="UniProtKB-KW"/>
</dbReference>
<feature type="compositionally biased region" description="Basic and acidic residues" evidence="7">
    <location>
        <begin position="320"/>
        <end position="421"/>
    </location>
</feature>
<protein>
    <recommendedName>
        <fullName evidence="5">Cyclin-L1-1</fullName>
    </recommendedName>
</protein>
<reference evidence="9 10" key="1">
    <citation type="submission" date="2019-12" db="EMBL/GenBank/DDBJ databases">
        <authorList>
            <person name="Scholz U."/>
            <person name="Mascher M."/>
            <person name="Fiebig A."/>
        </authorList>
    </citation>
    <scope>NUCLEOTIDE SEQUENCE</scope>
</reference>
<evidence type="ECO:0000313" key="9">
    <source>
        <dbReference type="EMBL" id="CAA2614406.1"/>
    </source>
</evidence>
<evidence type="ECO:0000313" key="10">
    <source>
        <dbReference type="Proteomes" id="UP001189122"/>
    </source>
</evidence>
<evidence type="ECO:0000256" key="6">
    <source>
        <dbReference type="RuleBase" id="RU000383"/>
    </source>
</evidence>
<sequence>MIYTAIDTFYLTDEQLKDSPSRKDGIDEATETTLRIYGCDLIQESGILLRLPQAVMATGQVLFHRFYCKKSFARFGVKRVAASCVWLASKLEECPRKAKHVIIVFHRMECRRENLPIQHFDVFSKKYTELKNDLIRTERHLLKEMGFICHVEHPHKFISNYLATLGAPLELRQEAWNLANDSLRTTLCVRFKSEVVACGVVYAAARRFQIPLPENPPWWLVFEADKAGIEQVCRVLAHLYSLPKAQYISVCKEKDSFTSITRTPEAQAQRYQILCTCWSLQFRSSESPQDDSASNNVPPKTVIDLDATLSKEVRTRMSIDKLKETKKSDDDTKSVPGDGEAKDDLARKPKIGDHRSDIDGDRSREREKERPKARDRERSREYDGERESSRDYDRARGSEKSERDKEKLRDRNRRSSRDKASRSRRHSSRDHGGHHGSSHSSREKDHGIGTIHTHRFGNSFYHL</sequence>
<evidence type="ECO:0000256" key="4">
    <source>
        <dbReference type="ARBA" id="ARBA00023306"/>
    </source>
</evidence>
<dbReference type="PANTHER" id="PTHR10026">
    <property type="entry name" value="CYCLIN"/>
    <property type="match status" value="1"/>
</dbReference>
<keyword evidence="3 6" id="KW-0195">Cyclin</keyword>
<dbReference type="SMART" id="SM00385">
    <property type="entry name" value="CYCLIN"/>
    <property type="match status" value="2"/>
</dbReference>
<dbReference type="InterPro" id="IPR006671">
    <property type="entry name" value="Cyclin_N"/>
</dbReference>
<organism evidence="9">
    <name type="scientific">Spirodela intermedia</name>
    <name type="common">Intermediate duckweed</name>
    <dbReference type="NCBI Taxonomy" id="51605"/>
    <lineage>
        <taxon>Eukaryota</taxon>
        <taxon>Viridiplantae</taxon>
        <taxon>Streptophyta</taxon>
        <taxon>Embryophyta</taxon>
        <taxon>Tracheophyta</taxon>
        <taxon>Spermatophyta</taxon>
        <taxon>Magnoliopsida</taxon>
        <taxon>Liliopsida</taxon>
        <taxon>Araceae</taxon>
        <taxon>Lemnoideae</taxon>
        <taxon>Spirodela</taxon>
    </lineage>
</organism>
<dbReference type="FunFam" id="1.10.472.10:FF:000068">
    <property type="entry name" value="Cyclin-L1-1 isoform A"/>
    <property type="match status" value="1"/>
</dbReference>
<feature type="domain" description="Cyclin-like" evidence="8">
    <location>
        <begin position="40"/>
        <end position="143"/>
    </location>
</feature>
<dbReference type="Proteomes" id="UP001189122">
    <property type="component" value="Unassembled WGS sequence"/>
</dbReference>
<evidence type="ECO:0000256" key="1">
    <source>
        <dbReference type="ARBA" id="ARBA00010589"/>
    </source>
</evidence>
<evidence type="ECO:0000256" key="7">
    <source>
        <dbReference type="SAM" id="MobiDB-lite"/>
    </source>
</evidence>
<dbReference type="InterPro" id="IPR043198">
    <property type="entry name" value="Cyclin/Ssn8"/>
</dbReference>
<dbReference type="GO" id="GO:0016538">
    <property type="term" value="F:cyclin-dependent protein serine/threonine kinase regulator activity"/>
    <property type="evidence" value="ECO:0007669"/>
    <property type="project" value="InterPro"/>
</dbReference>
<name>A0A7I8I9B2_SPIIN</name>
<dbReference type="Pfam" id="PF21797">
    <property type="entry name" value="CycT2-like_C"/>
    <property type="match status" value="1"/>
</dbReference>
<evidence type="ECO:0000256" key="5">
    <source>
        <dbReference type="ARBA" id="ARBA00073269"/>
    </source>
</evidence>
<feature type="region of interest" description="Disordered" evidence="7">
    <location>
        <begin position="320"/>
        <end position="463"/>
    </location>
</feature>
<dbReference type="InterPro" id="IPR036915">
    <property type="entry name" value="Cyclin-like_sf"/>
</dbReference>
<dbReference type="SUPFAM" id="SSF47954">
    <property type="entry name" value="Cyclin-like"/>
    <property type="match status" value="2"/>
</dbReference>
<dbReference type="FunFam" id="1.10.472.10:FF:000031">
    <property type="entry name" value="cyclin-L1-1-like isoform X1"/>
    <property type="match status" value="1"/>
</dbReference>
<dbReference type="Gene3D" id="1.10.472.10">
    <property type="entry name" value="Cyclin-like"/>
    <property type="match status" value="2"/>
</dbReference>
<dbReference type="PIRSF" id="PIRSF036580">
    <property type="entry name" value="Cyclin_L"/>
    <property type="match status" value="1"/>
</dbReference>
<dbReference type="Pfam" id="PF00134">
    <property type="entry name" value="Cyclin_N"/>
    <property type="match status" value="1"/>
</dbReference>
<keyword evidence="2" id="KW-0132">Cell division</keyword>
<feature type="compositionally biased region" description="Basic residues" evidence="7">
    <location>
        <begin position="422"/>
        <end position="437"/>
    </location>
</feature>